<dbReference type="Gene3D" id="3.40.50.150">
    <property type="entry name" value="Vaccinia Virus protein VP39"/>
    <property type="match status" value="1"/>
</dbReference>
<dbReference type="SUPFAM" id="SSF53335">
    <property type="entry name" value="S-adenosyl-L-methionine-dependent methyltransferases"/>
    <property type="match status" value="1"/>
</dbReference>
<dbReference type="Pfam" id="PF13649">
    <property type="entry name" value="Methyltransf_25"/>
    <property type="match status" value="1"/>
</dbReference>
<protein>
    <submittedName>
        <fullName evidence="3">SAM-dependent methyltransferase</fullName>
    </submittedName>
</protein>
<reference evidence="3" key="1">
    <citation type="submission" date="2019-10" db="EMBL/GenBank/DDBJ databases">
        <title>Metagenomic sequencing of thiosulfate-disproportionating enrichment culture.</title>
        <authorList>
            <person name="Umezawa K."/>
            <person name="Kojima H."/>
            <person name="Fukui M."/>
        </authorList>
    </citation>
    <scope>NUCLEOTIDE SEQUENCE</scope>
    <source>
        <strain evidence="3">45J</strain>
    </source>
</reference>
<accession>A0A5J4L114</accession>
<dbReference type="GO" id="GO:0008168">
    <property type="term" value="F:methyltransferase activity"/>
    <property type="evidence" value="ECO:0007669"/>
    <property type="project" value="UniProtKB-KW"/>
</dbReference>
<comment type="caution">
    <text evidence="3">The sequence shown here is derived from an EMBL/GenBank/DDBJ whole genome shotgun (WGS) entry which is preliminary data.</text>
</comment>
<dbReference type="CDD" id="cd02440">
    <property type="entry name" value="AdoMet_MTases"/>
    <property type="match status" value="1"/>
</dbReference>
<organism evidence="3">
    <name type="scientific">hot springs metagenome</name>
    <dbReference type="NCBI Taxonomy" id="433727"/>
    <lineage>
        <taxon>unclassified sequences</taxon>
        <taxon>metagenomes</taxon>
        <taxon>ecological metagenomes</taxon>
    </lineage>
</organism>
<dbReference type="InterPro" id="IPR029063">
    <property type="entry name" value="SAM-dependent_MTases_sf"/>
</dbReference>
<dbReference type="PANTHER" id="PTHR43861">
    <property type="entry name" value="TRANS-ACONITATE 2-METHYLTRANSFERASE-RELATED"/>
    <property type="match status" value="1"/>
</dbReference>
<gene>
    <name evidence="3" type="ORF">A45J_0173</name>
</gene>
<dbReference type="AlphaFoldDB" id="A0A5J4L114"/>
<keyword evidence="3" id="KW-0489">Methyltransferase</keyword>
<name>A0A5J4L114_9ZZZZ</name>
<feature type="domain" description="Methyltransferase" evidence="2">
    <location>
        <begin position="49"/>
        <end position="137"/>
    </location>
</feature>
<evidence type="ECO:0000256" key="1">
    <source>
        <dbReference type="ARBA" id="ARBA00022679"/>
    </source>
</evidence>
<dbReference type="EMBL" id="BLAB01000001">
    <property type="protein sequence ID" value="GER92457.1"/>
    <property type="molecule type" value="Genomic_DNA"/>
</dbReference>
<evidence type="ECO:0000259" key="2">
    <source>
        <dbReference type="Pfam" id="PF13649"/>
    </source>
</evidence>
<evidence type="ECO:0000313" key="3">
    <source>
        <dbReference type="EMBL" id="GER92457.1"/>
    </source>
</evidence>
<proteinExistence type="predicted"/>
<keyword evidence="1 3" id="KW-0808">Transferase</keyword>
<dbReference type="GO" id="GO:0032259">
    <property type="term" value="P:methylation"/>
    <property type="evidence" value="ECO:0007669"/>
    <property type="project" value="UniProtKB-KW"/>
</dbReference>
<dbReference type="InterPro" id="IPR041698">
    <property type="entry name" value="Methyltransf_25"/>
</dbReference>
<sequence>MTNTICKRAATVQFWDDYAKWYKLWIEHNSYHNKIIDALTTMVEPGWKVLDIGAGNGILSLPLCAIGCDVTAIEPSVGMRNLLYEDAFNRGIDWINVDERRWEDIPLFELKNYDLIVACNSLHLTGMGFKQALEKIFHAKPKNVFVITELGTPEIKVKWQYGDYTMVFTKCYETESSFAYHTTEEIEEYWSFIKGRRLNEFEVQGIKSRVVFDEEHMWLKDIAHVGMYWWGRGNGKAE</sequence>